<evidence type="ECO:0000313" key="3">
    <source>
        <dbReference type="Proteomes" id="UP000000709"/>
    </source>
</evidence>
<protein>
    <submittedName>
        <fullName evidence="2">Uncharacterized protein</fullName>
    </submittedName>
</protein>
<feature type="transmembrane region" description="Helical" evidence="1">
    <location>
        <begin position="70"/>
        <end position="93"/>
    </location>
</feature>
<evidence type="ECO:0000313" key="2">
    <source>
        <dbReference type="EMBL" id="EGW32309.1"/>
    </source>
</evidence>
<dbReference type="EMBL" id="GL996502">
    <property type="protein sequence ID" value="EGW32309.1"/>
    <property type="molecule type" value="Genomic_DNA"/>
</dbReference>
<dbReference type="InParanoid" id="G3APY7"/>
<evidence type="ECO:0000256" key="1">
    <source>
        <dbReference type="SAM" id="Phobius"/>
    </source>
</evidence>
<organism evidence="3">
    <name type="scientific">Spathaspora passalidarum (strain NRRL Y-27907 / 11-Y1)</name>
    <dbReference type="NCBI Taxonomy" id="619300"/>
    <lineage>
        <taxon>Eukaryota</taxon>
        <taxon>Fungi</taxon>
        <taxon>Dikarya</taxon>
        <taxon>Ascomycota</taxon>
        <taxon>Saccharomycotina</taxon>
        <taxon>Pichiomycetes</taxon>
        <taxon>Debaryomycetaceae</taxon>
        <taxon>Spathaspora</taxon>
    </lineage>
</organism>
<dbReference type="PANTHER" id="PTHR42109:SF2">
    <property type="entry name" value="INTEGRAL MEMBRANE PROTEIN"/>
    <property type="match status" value="1"/>
</dbReference>
<feature type="transmembrane region" description="Helical" evidence="1">
    <location>
        <begin position="132"/>
        <end position="155"/>
    </location>
</feature>
<dbReference type="GeneID" id="18871972"/>
<keyword evidence="1" id="KW-1133">Transmembrane helix</keyword>
<dbReference type="OrthoDB" id="2560628at2759"/>
<feature type="transmembrane region" description="Helical" evidence="1">
    <location>
        <begin position="209"/>
        <end position="229"/>
    </location>
</feature>
<feature type="transmembrane region" description="Helical" evidence="1">
    <location>
        <begin position="249"/>
        <end position="274"/>
    </location>
</feature>
<dbReference type="PANTHER" id="PTHR42109">
    <property type="entry name" value="UNPLACED GENOMIC SCAFFOLD UM_SCAF_CONTIG_1.265, WHOLE GENOME SHOTGUN SEQUENCE"/>
    <property type="match status" value="1"/>
</dbReference>
<dbReference type="HOGENOM" id="CLU_056040_1_0_1"/>
<proteinExistence type="predicted"/>
<keyword evidence="3" id="KW-1185">Reference proteome</keyword>
<dbReference type="OMA" id="GYEHWQW"/>
<dbReference type="AlphaFoldDB" id="G3APY7"/>
<gene>
    <name evidence="2" type="ORF">SPAPADRAFT_55793</name>
</gene>
<dbReference type="Proteomes" id="UP000000709">
    <property type="component" value="Unassembled WGS sequence"/>
</dbReference>
<feature type="transmembrane region" description="Helical" evidence="1">
    <location>
        <begin position="42"/>
        <end position="64"/>
    </location>
</feature>
<name>G3APY7_SPAPN</name>
<keyword evidence="1" id="KW-0472">Membrane</keyword>
<feature type="transmembrane region" description="Helical" evidence="1">
    <location>
        <begin position="12"/>
        <end position="30"/>
    </location>
</feature>
<dbReference type="KEGG" id="spaa:SPAPADRAFT_55793"/>
<dbReference type="RefSeq" id="XP_007375585.1">
    <property type="nucleotide sequence ID" value="XM_007375523.1"/>
</dbReference>
<keyword evidence="1" id="KW-0812">Transmembrane</keyword>
<dbReference type="eggNOG" id="ENOG502S6RY">
    <property type="taxonomic scope" value="Eukaryota"/>
</dbReference>
<reference evidence="2 3" key="1">
    <citation type="journal article" date="2011" name="Proc. Natl. Acad. Sci. U.S.A.">
        <title>Comparative genomics of xylose-fermenting fungi for enhanced biofuel production.</title>
        <authorList>
            <person name="Wohlbach D.J."/>
            <person name="Kuo A."/>
            <person name="Sato T.K."/>
            <person name="Potts K.M."/>
            <person name="Salamov A.A."/>
            <person name="LaButti K.M."/>
            <person name="Sun H."/>
            <person name="Clum A."/>
            <person name="Pangilinan J.L."/>
            <person name="Lindquist E.A."/>
            <person name="Lucas S."/>
            <person name="Lapidus A."/>
            <person name="Jin M."/>
            <person name="Gunawan C."/>
            <person name="Balan V."/>
            <person name="Dale B.E."/>
            <person name="Jeffries T.W."/>
            <person name="Zinkel R."/>
            <person name="Barry K.W."/>
            <person name="Grigoriev I.V."/>
            <person name="Gasch A.P."/>
        </authorList>
    </citation>
    <scope>NUCLEOTIDE SEQUENCE [LARGE SCALE GENOMIC DNA]</scope>
    <source>
        <strain evidence="3">NRRL Y-27907 / 11-Y1</strain>
    </source>
</reference>
<feature type="transmembrane region" description="Helical" evidence="1">
    <location>
        <begin position="175"/>
        <end position="197"/>
    </location>
</feature>
<sequence length="304" mass="34353">MTFVDRNSGIAASIFLVLYVIYLSLTIKIVSEKGFRSIYTSLLVYGVFRVCGQMCGVVFSALGYEHWQWLIAYLVFSAEGYFVLVLCSFHLIANAQLYQFGQSWFRPSKEQKKQNLARATTIREKLRARFPLASVFHILLIPANALVISGGSTLAGQDPSNPDPNKIITAKALRTTGQVMFLSLTLIAILLAIYVYYKEGVRHCNIYSIFIVAPFITIRGIFGVISIFITKMNYYDMSNYTANGLSAQFVTYEYVLATTMEFITACVYVGNYFIDRQRQTIPVSNEFDDVFEDKLPSKVDQDSV</sequence>
<accession>G3APY7</accession>